<reference evidence="3" key="1">
    <citation type="submission" date="2020-03" db="EMBL/GenBank/DDBJ databases">
        <title>A transcriptome and proteome of the tick Rhipicephalus microplus shaped by the genetic composition of its hosts and developmental stage.</title>
        <authorList>
            <person name="Garcia G.R."/>
            <person name="Ribeiro J.M.C."/>
            <person name="Maruyama S.R."/>
            <person name="Gardinasse L.G."/>
            <person name="Nelson K."/>
            <person name="Ferreira B.R."/>
            <person name="Andrade T.G."/>
            <person name="Santos I.K.F.M."/>
        </authorList>
    </citation>
    <scope>NUCLEOTIDE SEQUENCE</scope>
    <source>
        <strain evidence="3">NSGR</strain>
        <tissue evidence="3">Salivary glands</tissue>
    </source>
</reference>
<name>A0A6G5A8R2_RHIMP</name>
<feature type="chain" id="PRO_5026354457" evidence="1">
    <location>
        <begin position="18"/>
        <end position="211"/>
    </location>
</feature>
<dbReference type="SMART" id="SM00198">
    <property type="entry name" value="SCP"/>
    <property type="match status" value="1"/>
</dbReference>
<dbReference type="PANTHER" id="PTHR10334">
    <property type="entry name" value="CYSTEINE-RICH SECRETORY PROTEIN-RELATED"/>
    <property type="match status" value="1"/>
</dbReference>
<dbReference type="Gene3D" id="3.40.33.10">
    <property type="entry name" value="CAP"/>
    <property type="match status" value="1"/>
</dbReference>
<evidence type="ECO:0000259" key="2">
    <source>
        <dbReference type="SMART" id="SM00198"/>
    </source>
</evidence>
<dbReference type="OrthoDB" id="6433391at2759"/>
<dbReference type="InterPro" id="IPR018244">
    <property type="entry name" value="Allrgn_V5/Tpx1_CS"/>
</dbReference>
<feature type="domain" description="SCP" evidence="2">
    <location>
        <begin position="45"/>
        <end position="180"/>
    </location>
</feature>
<keyword evidence="1" id="KW-0732">Signal</keyword>
<dbReference type="VEuPathDB" id="VectorBase:LOC119168964"/>
<dbReference type="InterPro" id="IPR001283">
    <property type="entry name" value="CRISP-related"/>
</dbReference>
<dbReference type="InterPro" id="IPR014044">
    <property type="entry name" value="CAP_dom"/>
</dbReference>
<dbReference type="GO" id="GO:0005576">
    <property type="term" value="C:extracellular region"/>
    <property type="evidence" value="ECO:0007669"/>
    <property type="project" value="InterPro"/>
</dbReference>
<protein>
    <submittedName>
        <fullName evidence="3">Putative antigen 5 family member</fullName>
    </submittedName>
</protein>
<dbReference type="SUPFAM" id="SSF55797">
    <property type="entry name" value="PR-1-like"/>
    <property type="match status" value="1"/>
</dbReference>
<dbReference type="FunFam" id="3.40.33.10:FF:000002">
    <property type="entry name" value="Golgi-associated plant pathogenesis-related protein 1"/>
    <property type="match status" value="1"/>
</dbReference>
<dbReference type="PRINTS" id="PR00837">
    <property type="entry name" value="V5TPXLIKE"/>
</dbReference>
<dbReference type="AlphaFoldDB" id="A0A6G5A8R2"/>
<dbReference type="EMBL" id="GIKN01004144">
    <property type="protein sequence ID" value="NIE46417.1"/>
    <property type="molecule type" value="Transcribed_RNA"/>
</dbReference>
<proteinExistence type="predicted"/>
<dbReference type="InterPro" id="IPR035940">
    <property type="entry name" value="CAP_sf"/>
</dbReference>
<dbReference type="PROSITE" id="PS01009">
    <property type="entry name" value="CRISP_1"/>
    <property type="match status" value="1"/>
</dbReference>
<evidence type="ECO:0000313" key="3">
    <source>
        <dbReference type="EMBL" id="NIE46417.1"/>
    </source>
</evidence>
<feature type="signal peptide" evidence="1">
    <location>
        <begin position="1"/>
        <end position="17"/>
    </location>
</feature>
<dbReference type="Pfam" id="PF00188">
    <property type="entry name" value="CAP"/>
    <property type="match status" value="1"/>
</dbReference>
<sequence length="211" mass="24813">MNSFAIVILFLAPYVLSYQMKRKGHHGGGNEPTDFHGKFTNFMRKVQHQARMRHNYYRRLHGVPDLKESEELNRYAQAWAERLAKTGQFRHRSRSPYGENIYMSYNSDPNFKLKGRAPVDSWYSEIKYHNYNSNGFNPKTGHFTQVIWKGSRWLGTGVAKSQDGKIFVVSNYKPRGNMMGRFRENVPRPNSDEEMQQQNLVKLISDQKYPR</sequence>
<accession>A0A6G5A8R2</accession>
<dbReference type="InterPro" id="IPR034113">
    <property type="entry name" value="SCP_GAPR1-like"/>
</dbReference>
<evidence type="ECO:0000256" key="1">
    <source>
        <dbReference type="SAM" id="SignalP"/>
    </source>
</evidence>
<dbReference type="CDD" id="cd05382">
    <property type="entry name" value="CAP_GAPR1-like"/>
    <property type="match status" value="1"/>
</dbReference>
<organism evidence="3">
    <name type="scientific">Rhipicephalus microplus</name>
    <name type="common">Cattle tick</name>
    <name type="synonym">Boophilus microplus</name>
    <dbReference type="NCBI Taxonomy" id="6941"/>
    <lineage>
        <taxon>Eukaryota</taxon>
        <taxon>Metazoa</taxon>
        <taxon>Ecdysozoa</taxon>
        <taxon>Arthropoda</taxon>
        <taxon>Chelicerata</taxon>
        <taxon>Arachnida</taxon>
        <taxon>Acari</taxon>
        <taxon>Parasitiformes</taxon>
        <taxon>Ixodida</taxon>
        <taxon>Ixodoidea</taxon>
        <taxon>Ixodidae</taxon>
        <taxon>Rhipicephalinae</taxon>
        <taxon>Rhipicephalus</taxon>
        <taxon>Boophilus</taxon>
    </lineage>
</organism>